<dbReference type="Pfam" id="PF01975">
    <property type="entry name" value="SurE"/>
    <property type="match status" value="1"/>
</dbReference>
<feature type="domain" description="Survival protein SurE-like phosphatase/nucleotidase" evidence="6">
    <location>
        <begin position="19"/>
        <end position="217"/>
    </location>
</feature>
<proteinExistence type="inferred from homology"/>
<sequence>MYSLLLLAAAAPFAQAVRIIQSNDDGWAEANVRTFFNALNAAGHEAVLSAPAENQSGTGSSDATPTTVGSDGCQFDSCPGGSPPTGANATDPRLNYVNSFPVTSIKNGISVTAPKLWNGAAPELALTGPNVGSNIGIQVPFSGTVGAAVYAAETAQIPAIAFSGQTGDPTAWNAETPLHSQIYADLALNVTTTIINSGKPYLPPNTFLNVNFPSVSQCSDPSQFKYIFTRINLGLFSAADADWCGSTRLPTESSVILFKGSGCYVTISPGDATDKTTVNDAAVQTQIINKLKPILSCLP</sequence>
<dbReference type="EMBL" id="ML975313">
    <property type="protein sequence ID" value="KAF1833768.1"/>
    <property type="molecule type" value="Genomic_DNA"/>
</dbReference>
<evidence type="ECO:0000256" key="2">
    <source>
        <dbReference type="ARBA" id="ARBA00022723"/>
    </source>
</evidence>
<dbReference type="PANTHER" id="PTHR30457:SF0">
    <property type="entry name" value="PHOSPHATASE, PUTATIVE (AFU_ORTHOLOGUE AFUA_4G01070)-RELATED"/>
    <property type="match status" value="1"/>
</dbReference>
<gene>
    <name evidence="7" type="ORF">BDW02DRAFT_580176</name>
</gene>
<dbReference type="PANTHER" id="PTHR30457">
    <property type="entry name" value="5'-NUCLEOTIDASE SURE"/>
    <property type="match status" value="1"/>
</dbReference>
<keyword evidence="8" id="KW-1185">Reference proteome</keyword>
<evidence type="ECO:0000256" key="5">
    <source>
        <dbReference type="SAM" id="SignalP"/>
    </source>
</evidence>
<evidence type="ECO:0000256" key="1">
    <source>
        <dbReference type="ARBA" id="ARBA00011062"/>
    </source>
</evidence>
<dbReference type="InterPro" id="IPR030048">
    <property type="entry name" value="SurE"/>
</dbReference>
<dbReference type="SUPFAM" id="SSF64167">
    <property type="entry name" value="SurE-like"/>
    <property type="match status" value="1"/>
</dbReference>
<dbReference type="GO" id="GO:0008252">
    <property type="term" value="F:nucleotidase activity"/>
    <property type="evidence" value="ECO:0007669"/>
    <property type="project" value="InterPro"/>
</dbReference>
<comment type="similarity">
    <text evidence="1">Belongs to the SurE nucleotidase family.</text>
</comment>
<name>A0A6A5K8X0_9PLEO</name>
<keyword evidence="2" id="KW-0479">Metal-binding</keyword>
<organism evidence="7 8">
    <name type="scientific">Decorospora gaudefroyi</name>
    <dbReference type="NCBI Taxonomy" id="184978"/>
    <lineage>
        <taxon>Eukaryota</taxon>
        <taxon>Fungi</taxon>
        <taxon>Dikarya</taxon>
        <taxon>Ascomycota</taxon>
        <taxon>Pezizomycotina</taxon>
        <taxon>Dothideomycetes</taxon>
        <taxon>Pleosporomycetidae</taxon>
        <taxon>Pleosporales</taxon>
        <taxon>Pleosporineae</taxon>
        <taxon>Pleosporaceae</taxon>
        <taxon>Decorospora</taxon>
    </lineage>
</organism>
<dbReference type="Proteomes" id="UP000800040">
    <property type="component" value="Unassembled WGS sequence"/>
</dbReference>
<dbReference type="InterPro" id="IPR002828">
    <property type="entry name" value="SurE-like_Pase/nucleotidase"/>
</dbReference>
<feature type="signal peptide" evidence="5">
    <location>
        <begin position="1"/>
        <end position="16"/>
    </location>
</feature>
<evidence type="ECO:0000256" key="3">
    <source>
        <dbReference type="ARBA" id="ARBA00022801"/>
    </source>
</evidence>
<dbReference type="InterPro" id="IPR036523">
    <property type="entry name" value="SurE-like_sf"/>
</dbReference>
<reference evidence="7" key="1">
    <citation type="submission" date="2020-01" db="EMBL/GenBank/DDBJ databases">
        <authorList>
            <consortium name="DOE Joint Genome Institute"/>
            <person name="Haridas S."/>
            <person name="Albert R."/>
            <person name="Binder M."/>
            <person name="Bloem J."/>
            <person name="Labutti K."/>
            <person name="Salamov A."/>
            <person name="Andreopoulos B."/>
            <person name="Baker S.E."/>
            <person name="Barry K."/>
            <person name="Bills G."/>
            <person name="Bluhm B.H."/>
            <person name="Cannon C."/>
            <person name="Castanera R."/>
            <person name="Culley D.E."/>
            <person name="Daum C."/>
            <person name="Ezra D."/>
            <person name="Gonzalez J.B."/>
            <person name="Henrissat B."/>
            <person name="Kuo A."/>
            <person name="Liang C."/>
            <person name="Lipzen A."/>
            <person name="Lutzoni F."/>
            <person name="Magnuson J."/>
            <person name="Mondo S."/>
            <person name="Nolan M."/>
            <person name="Ohm R."/>
            <person name="Pangilinan J."/>
            <person name="Park H.-J."/>
            <person name="Ramirez L."/>
            <person name="Alfaro M."/>
            <person name="Sun H."/>
            <person name="Tritt A."/>
            <person name="Yoshinaga Y."/>
            <person name="Zwiers L.-H."/>
            <person name="Turgeon B.G."/>
            <person name="Goodwin S.B."/>
            <person name="Spatafora J.W."/>
            <person name="Crous P.W."/>
            <person name="Grigoriev I.V."/>
        </authorList>
    </citation>
    <scope>NUCLEOTIDE SEQUENCE</scope>
    <source>
        <strain evidence="7">P77</strain>
    </source>
</reference>
<evidence type="ECO:0000313" key="8">
    <source>
        <dbReference type="Proteomes" id="UP000800040"/>
    </source>
</evidence>
<protein>
    <submittedName>
        <fullName evidence="7">Sure-like protein</fullName>
    </submittedName>
</protein>
<feature type="region of interest" description="Disordered" evidence="4">
    <location>
        <begin position="51"/>
        <end position="90"/>
    </location>
</feature>
<accession>A0A6A5K8X0</accession>
<feature type="chain" id="PRO_5025591812" evidence="5">
    <location>
        <begin position="17"/>
        <end position="299"/>
    </location>
</feature>
<dbReference type="Gene3D" id="3.40.1210.10">
    <property type="entry name" value="Survival protein SurE-like phosphatase/nucleotidase"/>
    <property type="match status" value="1"/>
</dbReference>
<keyword evidence="3" id="KW-0378">Hydrolase</keyword>
<evidence type="ECO:0000256" key="4">
    <source>
        <dbReference type="SAM" id="MobiDB-lite"/>
    </source>
</evidence>
<evidence type="ECO:0000313" key="7">
    <source>
        <dbReference type="EMBL" id="KAF1833768.1"/>
    </source>
</evidence>
<dbReference type="OrthoDB" id="4018688at2759"/>
<feature type="compositionally biased region" description="Polar residues" evidence="4">
    <location>
        <begin position="52"/>
        <end position="69"/>
    </location>
</feature>
<dbReference type="GO" id="GO:0046872">
    <property type="term" value="F:metal ion binding"/>
    <property type="evidence" value="ECO:0007669"/>
    <property type="project" value="UniProtKB-KW"/>
</dbReference>
<keyword evidence="5" id="KW-0732">Signal</keyword>
<dbReference type="AlphaFoldDB" id="A0A6A5K8X0"/>
<evidence type="ECO:0000259" key="6">
    <source>
        <dbReference type="Pfam" id="PF01975"/>
    </source>
</evidence>